<dbReference type="GO" id="GO:0140662">
    <property type="term" value="F:ATP-dependent protein folding chaperone"/>
    <property type="evidence" value="ECO:0007669"/>
    <property type="project" value="InterPro"/>
</dbReference>
<reference evidence="7" key="1">
    <citation type="journal article" date="2020" name="Microb. Genom.">
        <title>Genetic diversity of clinical and environmental Mucorales isolates obtained from an investigation of mucormycosis cases among solid organ transplant recipients.</title>
        <authorList>
            <person name="Nguyen M.H."/>
            <person name="Kaul D."/>
            <person name="Muto C."/>
            <person name="Cheng S.J."/>
            <person name="Richter R.A."/>
            <person name="Bruno V.M."/>
            <person name="Liu G."/>
            <person name="Beyhan S."/>
            <person name="Sundermann A.J."/>
            <person name="Mounaud S."/>
            <person name="Pasculle A.W."/>
            <person name="Nierman W.C."/>
            <person name="Driscoll E."/>
            <person name="Cumbie R."/>
            <person name="Clancy C.J."/>
            <person name="Dupont C.L."/>
        </authorList>
    </citation>
    <scope>NUCLEOTIDE SEQUENCE</scope>
    <source>
        <strain evidence="7">GL16</strain>
    </source>
</reference>
<dbReference type="CDD" id="cd10230">
    <property type="entry name" value="ASKHA_NBD_HSP70_HYOU1"/>
    <property type="match status" value="1"/>
</dbReference>
<keyword evidence="6" id="KW-0732">Signal</keyword>
<dbReference type="Gene3D" id="1.20.1270.10">
    <property type="match status" value="1"/>
</dbReference>
<dbReference type="Gene3D" id="3.30.30.30">
    <property type="match status" value="1"/>
</dbReference>
<dbReference type="OrthoDB" id="10262720at2759"/>
<evidence type="ECO:0000256" key="2">
    <source>
        <dbReference type="ARBA" id="ARBA00022824"/>
    </source>
</evidence>
<dbReference type="PANTHER" id="PTHR45639:SF3">
    <property type="entry name" value="HYPOXIA UP-REGULATED PROTEIN 1"/>
    <property type="match status" value="1"/>
</dbReference>
<keyword evidence="2" id="KW-0256">Endoplasmic reticulum</keyword>
<organism evidence="7 8">
    <name type="scientific">Rhizopus oryzae</name>
    <name type="common">Mucormycosis agent</name>
    <name type="synonym">Rhizopus arrhizus var. delemar</name>
    <dbReference type="NCBI Taxonomy" id="64495"/>
    <lineage>
        <taxon>Eukaryota</taxon>
        <taxon>Fungi</taxon>
        <taxon>Fungi incertae sedis</taxon>
        <taxon>Mucoromycota</taxon>
        <taxon>Mucoromycotina</taxon>
        <taxon>Mucoromycetes</taxon>
        <taxon>Mucorales</taxon>
        <taxon>Mucorineae</taxon>
        <taxon>Rhizopodaceae</taxon>
        <taxon>Rhizopus</taxon>
    </lineage>
</organism>
<dbReference type="InterPro" id="IPR029047">
    <property type="entry name" value="HSP70_peptide-bd_sf"/>
</dbReference>
<dbReference type="PANTHER" id="PTHR45639">
    <property type="entry name" value="HSC70CB, ISOFORM G-RELATED"/>
    <property type="match status" value="1"/>
</dbReference>
<dbReference type="SUPFAM" id="SSF100934">
    <property type="entry name" value="Heat shock protein 70kD (HSP70), C-terminal subdomain"/>
    <property type="match status" value="1"/>
</dbReference>
<evidence type="ECO:0000256" key="4">
    <source>
        <dbReference type="ARBA" id="ARBA00023186"/>
    </source>
</evidence>
<keyword evidence="3" id="KW-0067">ATP-binding</keyword>
<feature type="chain" id="PRO_5040249235" evidence="6">
    <location>
        <begin position="26"/>
        <end position="876"/>
    </location>
</feature>
<dbReference type="InterPro" id="IPR043129">
    <property type="entry name" value="ATPase_NBD"/>
</dbReference>
<dbReference type="Gene3D" id="3.90.640.10">
    <property type="entry name" value="Actin, Chain A, domain 4"/>
    <property type="match status" value="1"/>
</dbReference>
<dbReference type="EMBL" id="JAANIT010000476">
    <property type="protein sequence ID" value="KAG1547352.1"/>
    <property type="molecule type" value="Genomic_DNA"/>
</dbReference>
<dbReference type="GO" id="GO:0005524">
    <property type="term" value="F:ATP binding"/>
    <property type="evidence" value="ECO:0007669"/>
    <property type="project" value="UniProtKB-KW"/>
</dbReference>
<keyword evidence="1" id="KW-0547">Nucleotide-binding</keyword>
<feature type="compositionally biased region" description="Basic and acidic residues" evidence="5">
    <location>
        <begin position="561"/>
        <end position="571"/>
    </location>
</feature>
<dbReference type="Pfam" id="PF00012">
    <property type="entry name" value="HSP70"/>
    <property type="match status" value="1"/>
</dbReference>
<evidence type="ECO:0000313" key="8">
    <source>
        <dbReference type="Proteomes" id="UP000717996"/>
    </source>
</evidence>
<evidence type="ECO:0000256" key="3">
    <source>
        <dbReference type="ARBA" id="ARBA00022840"/>
    </source>
</evidence>
<dbReference type="Proteomes" id="UP000717996">
    <property type="component" value="Unassembled WGS sequence"/>
</dbReference>
<dbReference type="SUPFAM" id="SSF53067">
    <property type="entry name" value="Actin-like ATPase domain"/>
    <property type="match status" value="2"/>
</dbReference>
<feature type="region of interest" description="Disordered" evidence="5">
    <location>
        <begin position="555"/>
        <end position="592"/>
    </location>
</feature>
<protein>
    <submittedName>
        <fullName evidence="7">Uncharacterized protein</fullName>
    </submittedName>
</protein>
<evidence type="ECO:0000256" key="6">
    <source>
        <dbReference type="SAM" id="SignalP"/>
    </source>
</evidence>
<comment type="caution">
    <text evidence="7">The sequence shown here is derived from an EMBL/GenBank/DDBJ whole genome shotgun (WGS) entry which is preliminary data.</text>
</comment>
<dbReference type="PRINTS" id="PR00301">
    <property type="entry name" value="HEATSHOCK70"/>
</dbReference>
<keyword evidence="4" id="KW-0143">Chaperone</keyword>
<name>A0A9P6YFV1_RHIOR</name>
<sequence>MASRWLYLFIYTVALLCSILPSVHAAVMSIDYGTEWFKVGLIKPGIPLDVALNKDSKRKTQSVVTIRNDERIYGTDAISLAGRFPHLTYANLKSIIGKRFDDPLVEEYRRRHVNKMVVDKERNMPVFIHNETVQLSIEELIAYQFQNAKQQASATAGESVKDVVITITPFANQYERQAILDAAELAGLNVLSLMHDETAVALNFAVNSELSKEPESHVFYDMGAGSTVASIVTFSEVIDAKTKRSNPQLEVKGVGFDRTLGGHELDVRLQNFLAEGFMKLNEGKTKSDIRNSDGSMTRLLKEANRVKQILSANTETVASIESLHEGIDFKMKVSRSELEDMIRDLIARVKAPLQTALQAANMSIDDVKSVVLVGGGVRVPSIQSQLSDFVGSQKIAKNVNGDEAAVLGAAFRGASLSNQFRLSKQISIKDITSFPIEVTYKPENKGKEAPTYVSTTLYSKYDKIATRKIMAFNRNTDFEFEIAYGKDADAGMKNIAKVRINGLTAAMEAHREDIKSSEQPPKVRIAFDLSDSGVLSVPEATLSIQKPTFKEKVKSFFGGKDNSENKSENKTEASQNETDFDTTKSSDNKNATNESSITKISLTIEYTPIELIPISANDKVVAKKRIEELDFKDKQKKLREEARNALEGFVYRVQDFLYDDVVQIIATEDEIEKFREKLSETSDWLYDEGEHAETPVYISKLKELQSIEKPIQYRFKEYNERPKNIEHLKSAIKMVTDFVSGIRNQAEDVRYHTEEELERLSSTAQKVEEWLNEQVSNQQKLLNTEEPVFVTSKVLEKKKLIEDELMKLVTKKKPKSKKESTSTKEEKKEEDKEDKKEENKEDNKEELKEDNKEKDNSKEQTNTKNPTTGHEGHDEL</sequence>
<proteinExistence type="predicted"/>
<dbReference type="FunFam" id="3.90.640.10:FF:000003">
    <property type="entry name" value="Molecular chaperone DnaK"/>
    <property type="match status" value="1"/>
</dbReference>
<evidence type="ECO:0000256" key="1">
    <source>
        <dbReference type="ARBA" id="ARBA00022741"/>
    </source>
</evidence>
<dbReference type="GO" id="GO:0034663">
    <property type="term" value="C:endoplasmic reticulum chaperone complex"/>
    <property type="evidence" value="ECO:0007669"/>
    <property type="project" value="TreeGrafter"/>
</dbReference>
<feature type="signal peptide" evidence="6">
    <location>
        <begin position="1"/>
        <end position="25"/>
    </location>
</feature>
<evidence type="ECO:0000256" key="5">
    <source>
        <dbReference type="SAM" id="MobiDB-lite"/>
    </source>
</evidence>
<feature type="region of interest" description="Disordered" evidence="5">
    <location>
        <begin position="810"/>
        <end position="876"/>
    </location>
</feature>
<evidence type="ECO:0000313" key="7">
    <source>
        <dbReference type="EMBL" id="KAG1547352.1"/>
    </source>
</evidence>
<dbReference type="Gene3D" id="2.60.34.10">
    <property type="entry name" value="Substrate Binding Domain Of DNAk, Chain A, domain 1"/>
    <property type="match status" value="1"/>
</dbReference>
<dbReference type="InterPro" id="IPR013126">
    <property type="entry name" value="Hsp_70_fam"/>
</dbReference>
<accession>A0A9P6YFV1</accession>
<dbReference type="AlphaFoldDB" id="A0A9P6YFV1"/>
<feature type="compositionally biased region" description="Basic and acidic residues" evidence="5">
    <location>
        <begin position="817"/>
        <end position="858"/>
    </location>
</feature>
<gene>
    <name evidence="7" type="ORF">G6F51_004320</name>
</gene>
<dbReference type="FunFam" id="1.20.1270.10:FF:000002">
    <property type="entry name" value="Heat shock 70 kDa protein 4"/>
    <property type="match status" value="1"/>
</dbReference>
<dbReference type="GO" id="GO:0030968">
    <property type="term" value="P:endoplasmic reticulum unfolded protein response"/>
    <property type="evidence" value="ECO:0007669"/>
    <property type="project" value="TreeGrafter"/>
</dbReference>
<dbReference type="InterPro" id="IPR029048">
    <property type="entry name" value="HSP70_C_sf"/>
</dbReference>
<dbReference type="Gene3D" id="3.30.420.40">
    <property type="match status" value="2"/>
</dbReference>